<dbReference type="Gene3D" id="1.25.40.10">
    <property type="entry name" value="Tetratricopeptide repeat domain"/>
    <property type="match status" value="1"/>
</dbReference>
<protein>
    <submittedName>
        <fullName evidence="2">Uncharacterized protein</fullName>
    </submittedName>
</protein>
<accession>A0A6M4IR96</accession>
<sequence length="426" mass="46164">MTLAVALVCLAAAPARAQGTPAERYTAALNVGYAAKARGDTAAARLSFEQAIAADTSQALPRIELGYLALAGGDRPRAADYLRQGVDRDASRPEVHRQLGYVLISLKRTREAITAFEGIAKTTSGLTPVDHLALGYLYDDVGREKSALAAFKAASLAEDTVVSMPAQRALRVKQGPGTSYFSEGYIAPFYQTRFKNTIATGFTRLGIESGSSWGQALYTSLRVTRDSKSSGGLQSRVLSDNAAILAGGVRVRPARGPIWFYAEAGGARSLLSGAENSWTRDIRAGAYVILAHELQLGDGANVRLLTDLSGDVSWYERFDKNVIGYMQLREGFRVGSLATKAVDFFARGWVGYDSRADFFNRAAEIGGGVALRPGHGFVFLAEGIAGRYIMEPPAATNRRYQDWRFTAVYGWRKLKPLHDPTMGDRK</sequence>
<dbReference type="SUPFAM" id="SSF48452">
    <property type="entry name" value="TPR-like"/>
    <property type="match status" value="1"/>
</dbReference>
<feature type="chain" id="PRO_5026894955" evidence="1">
    <location>
        <begin position="18"/>
        <end position="426"/>
    </location>
</feature>
<dbReference type="AlphaFoldDB" id="A0A6M4IR96"/>
<proteinExistence type="predicted"/>
<evidence type="ECO:0000313" key="3">
    <source>
        <dbReference type="Proteomes" id="UP000500938"/>
    </source>
</evidence>
<keyword evidence="3" id="KW-1185">Reference proteome</keyword>
<dbReference type="RefSeq" id="WP_171225347.1">
    <property type="nucleotide sequence ID" value="NZ_CP053085.1"/>
</dbReference>
<evidence type="ECO:0000256" key="1">
    <source>
        <dbReference type="SAM" id="SignalP"/>
    </source>
</evidence>
<dbReference type="KEGG" id="ggr:HKW67_10550"/>
<organism evidence="2 3">
    <name type="scientific">Gemmatimonas groenlandica</name>
    <dbReference type="NCBI Taxonomy" id="2732249"/>
    <lineage>
        <taxon>Bacteria</taxon>
        <taxon>Pseudomonadati</taxon>
        <taxon>Gemmatimonadota</taxon>
        <taxon>Gemmatimonadia</taxon>
        <taxon>Gemmatimonadales</taxon>
        <taxon>Gemmatimonadaceae</taxon>
        <taxon>Gemmatimonas</taxon>
    </lineage>
</organism>
<dbReference type="EMBL" id="CP053085">
    <property type="protein sequence ID" value="QJR35916.1"/>
    <property type="molecule type" value="Genomic_DNA"/>
</dbReference>
<evidence type="ECO:0000313" key="2">
    <source>
        <dbReference type="EMBL" id="QJR35916.1"/>
    </source>
</evidence>
<gene>
    <name evidence="2" type="ORF">HKW67_10550</name>
</gene>
<reference evidence="2 3" key="1">
    <citation type="submission" date="2020-05" db="EMBL/GenBank/DDBJ databases">
        <title>Complete genome sequence of Gemmatimonas greenlandica TET16.</title>
        <authorList>
            <person name="Zeng Y."/>
        </authorList>
    </citation>
    <scope>NUCLEOTIDE SEQUENCE [LARGE SCALE GENOMIC DNA]</scope>
    <source>
        <strain evidence="2 3">TET16</strain>
    </source>
</reference>
<name>A0A6M4IR96_9BACT</name>
<keyword evidence="1" id="KW-0732">Signal</keyword>
<dbReference type="InterPro" id="IPR011990">
    <property type="entry name" value="TPR-like_helical_dom_sf"/>
</dbReference>
<dbReference type="Proteomes" id="UP000500938">
    <property type="component" value="Chromosome"/>
</dbReference>
<feature type="signal peptide" evidence="1">
    <location>
        <begin position="1"/>
        <end position="17"/>
    </location>
</feature>